<protein>
    <submittedName>
        <fullName evidence="1">Uncharacterized protein</fullName>
    </submittedName>
</protein>
<proteinExistence type="predicted"/>
<dbReference type="EMBL" id="JBHRSB010000003">
    <property type="protein sequence ID" value="MFC3000791.1"/>
    <property type="molecule type" value="Genomic_DNA"/>
</dbReference>
<organism evidence="1 2">
    <name type="scientific">Falsiroseomonas tokyonensis</name>
    <dbReference type="NCBI Taxonomy" id="430521"/>
    <lineage>
        <taxon>Bacteria</taxon>
        <taxon>Pseudomonadati</taxon>
        <taxon>Pseudomonadota</taxon>
        <taxon>Alphaproteobacteria</taxon>
        <taxon>Acetobacterales</taxon>
        <taxon>Roseomonadaceae</taxon>
        <taxon>Falsiroseomonas</taxon>
    </lineage>
</organism>
<gene>
    <name evidence="1" type="ORF">ACFOD3_12870</name>
</gene>
<keyword evidence="2" id="KW-1185">Reference proteome</keyword>
<dbReference type="Proteomes" id="UP001595420">
    <property type="component" value="Unassembled WGS sequence"/>
</dbReference>
<evidence type="ECO:0000313" key="1">
    <source>
        <dbReference type="EMBL" id="MFC3000791.1"/>
    </source>
</evidence>
<sequence>MATKLGSLDWAERDVFARALPRLLAAHGLTWDDILRDAPAPVLRCQVPPRGRFWWELMPPREAARQCLVWPALFNAAETSALVDVVLSRGRLPAQDRDFILRMAVRVPTAWPETW</sequence>
<accession>A0ABV7BSX0</accession>
<comment type="caution">
    <text evidence="1">The sequence shown here is derived from an EMBL/GenBank/DDBJ whole genome shotgun (WGS) entry which is preliminary data.</text>
</comment>
<dbReference type="RefSeq" id="WP_216836858.1">
    <property type="nucleotide sequence ID" value="NZ_JAFNJS010000003.1"/>
</dbReference>
<evidence type="ECO:0000313" key="2">
    <source>
        <dbReference type="Proteomes" id="UP001595420"/>
    </source>
</evidence>
<reference evidence="2" key="1">
    <citation type="journal article" date="2019" name="Int. J. Syst. Evol. Microbiol.">
        <title>The Global Catalogue of Microorganisms (GCM) 10K type strain sequencing project: providing services to taxonomists for standard genome sequencing and annotation.</title>
        <authorList>
            <consortium name="The Broad Institute Genomics Platform"/>
            <consortium name="The Broad Institute Genome Sequencing Center for Infectious Disease"/>
            <person name="Wu L."/>
            <person name="Ma J."/>
        </authorList>
    </citation>
    <scope>NUCLEOTIDE SEQUENCE [LARGE SCALE GENOMIC DNA]</scope>
    <source>
        <strain evidence="2">CGMCC 1.16855</strain>
    </source>
</reference>
<name>A0ABV7BSX0_9PROT</name>